<dbReference type="Proteomes" id="UP000293562">
    <property type="component" value="Unassembled WGS sequence"/>
</dbReference>
<evidence type="ECO:0000313" key="1">
    <source>
        <dbReference type="EMBL" id="RZT93447.1"/>
    </source>
</evidence>
<name>A0A4Q7VC72_9BACT</name>
<accession>A0A4Q7VC72</accession>
<organism evidence="1 2">
    <name type="scientific">Ancylomarina subtilis</name>
    <dbReference type="NCBI Taxonomy" id="1639035"/>
    <lineage>
        <taxon>Bacteria</taxon>
        <taxon>Pseudomonadati</taxon>
        <taxon>Bacteroidota</taxon>
        <taxon>Bacteroidia</taxon>
        <taxon>Marinilabiliales</taxon>
        <taxon>Marinifilaceae</taxon>
        <taxon>Ancylomarina</taxon>
    </lineage>
</organism>
<sequence length="97" mass="11637">MYIFVVSFYKTTIMLPKFLLADNSQELPDTLFIIHTKDPRCIIECDVEDFNSSQTVYWLDEEPKEQEIIEDVMDEAETFYNDELESQEDLYDEEFED</sequence>
<dbReference type="EMBL" id="SHKN01000002">
    <property type="protein sequence ID" value="RZT93447.1"/>
    <property type="molecule type" value="Genomic_DNA"/>
</dbReference>
<proteinExistence type="predicted"/>
<protein>
    <submittedName>
        <fullName evidence="1">Uncharacterized protein</fullName>
    </submittedName>
</protein>
<reference evidence="1 2" key="1">
    <citation type="submission" date="2019-02" db="EMBL/GenBank/DDBJ databases">
        <title>Genomic Encyclopedia of Type Strains, Phase IV (KMG-IV): sequencing the most valuable type-strain genomes for metagenomic binning, comparative biology and taxonomic classification.</title>
        <authorList>
            <person name="Goeker M."/>
        </authorList>
    </citation>
    <scope>NUCLEOTIDE SEQUENCE [LARGE SCALE GENOMIC DNA]</scope>
    <source>
        <strain evidence="1 2">DSM 28825</strain>
    </source>
</reference>
<comment type="caution">
    <text evidence="1">The sequence shown here is derived from an EMBL/GenBank/DDBJ whole genome shotgun (WGS) entry which is preliminary data.</text>
</comment>
<evidence type="ECO:0000313" key="2">
    <source>
        <dbReference type="Proteomes" id="UP000293562"/>
    </source>
</evidence>
<gene>
    <name evidence="1" type="ORF">EV201_2609</name>
</gene>
<dbReference type="AlphaFoldDB" id="A0A4Q7VC72"/>
<keyword evidence="2" id="KW-1185">Reference proteome</keyword>